<dbReference type="AlphaFoldDB" id="A0A914DMM5"/>
<protein>
    <submittedName>
        <fullName evidence="4">Transmembrane protein</fullName>
    </submittedName>
</protein>
<evidence type="ECO:0000313" key="3">
    <source>
        <dbReference type="Proteomes" id="UP000887540"/>
    </source>
</evidence>
<proteinExistence type="predicted"/>
<keyword evidence="2" id="KW-1133">Transmembrane helix</keyword>
<feature type="transmembrane region" description="Helical" evidence="2">
    <location>
        <begin position="37"/>
        <end position="61"/>
    </location>
</feature>
<dbReference type="Proteomes" id="UP000887540">
    <property type="component" value="Unplaced"/>
</dbReference>
<feature type="region of interest" description="Disordered" evidence="1">
    <location>
        <begin position="70"/>
        <end position="99"/>
    </location>
</feature>
<accession>A0A914DMM5</accession>
<keyword evidence="3" id="KW-1185">Reference proteome</keyword>
<sequence length="99" mass="10711">MFELEELVPGVVTMVVVIGLLALMVVLFNFVDIVDVALVFVGVVSTEFVVVFSANMVFILLESVLHKDSWNPGSNGSNNSSSYQSNSCEEIEAGQAVRI</sequence>
<dbReference type="WBParaSite" id="ACRNAN_scaffold300.g29915.t1">
    <property type="protein sequence ID" value="ACRNAN_scaffold300.g29915.t1"/>
    <property type="gene ID" value="ACRNAN_scaffold300.g29915"/>
</dbReference>
<keyword evidence="2" id="KW-0472">Membrane</keyword>
<name>A0A914DMM5_9BILA</name>
<organism evidence="3 4">
    <name type="scientific">Acrobeloides nanus</name>
    <dbReference type="NCBI Taxonomy" id="290746"/>
    <lineage>
        <taxon>Eukaryota</taxon>
        <taxon>Metazoa</taxon>
        <taxon>Ecdysozoa</taxon>
        <taxon>Nematoda</taxon>
        <taxon>Chromadorea</taxon>
        <taxon>Rhabditida</taxon>
        <taxon>Tylenchina</taxon>
        <taxon>Cephalobomorpha</taxon>
        <taxon>Cephaloboidea</taxon>
        <taxon>Cephalobidae</taxon>
        <taxon>Acrobeloides</taxon>
    </lineage>
</organism>
<reference evidence="4" key="1">
    <citation type="submission" date="2022-11" db="UniProtKB">
        <authorList>
            <consortium name="WormBaseParasite"/>
        </authorList>
    </citation>
    <scope>IDENTIFICATION</scope>
</reference>
<feature type="transmembrane region" description="Helical" evidence="2">
    <location>
        <begin position="7"/>
        <end position="31"/>
    </location>
</feature>
<feature type="compositionally biased region" description="Low complexity" evidence="1">
    <location>
        <begin position="70"/>
        <end position="87"/>
    </location>
</feature>
<evidence type="ECO:0000256" key="1">
    <source>
        <dbReference type="SAM" id="MobiDB-lite"/>
    </source>
</evidence>
<evidence type="ECO:0000256" key="2">
    <source>
        <dbReference type="SAM" id="Phobius"/>
    </source>
</evidence>
<keyword evidence="2" id="KW-0812">Transmembrane</keyword>
<evidence type="ECO:0000313" key="4">
    <source>
        <dbReference type="WBParaSite" id="ACRNAN_scaffold300.g29915.t1"/>
    </source>
</evidence>